<sequence>MALEKPKVFNSQEETPAGAKEIDAFSGALEELFFVERPNLKKSMPEAKAPLEDFLKNHGIKGVWIYYPWKNAVVHTLPEELYFKLRTARNRNIITEDEQRNYRNVKIGTAGLSVGSAIAEVLSGTGGPKILKIADPDVVELTNLNRIKATLLDVGSEKTEITAKQIWELDPFAEIYCLDGGINKNNIEEFISGEPKLDIFIDEMDDLEMKFLSRIICAKNGIPILMATDNGEGVILDVERYDLDRNYPPFHGLLGNLKIEDLAGLSRRQWVEMAIKIIGADYLVERLKISLAEIGKTLSGVSQLATGAKISGAAVARAVRLIANKENLASGKYKLNLEELCRIAI</sequence>
<gene>
    <name evidence="2" type="ORF">A3B19_00695</name>
</gene>
<dbReference type="PANTHER" id="PTHR43267">
    <property type="entry name" value="TRNA THREONYLCARBAMOYLADENOSINE DEHYDRATASE"/>
    <property type="match status" value="1"/>
</dbReference>
<organism evidence="2 3">
    <name type="scientific">Candidatus Giovannonibacteria bacterium RIFCSPLOWO2_01_FULL_46_32</name>
    <dbReference type="NCBI Taxonomy" id="1798353"/>
    <lineage>
        <taxon>Bacteria</taxon>
        <taxon>Candidatus Giovannoniibacteriota</taxon>
    </lineage>
</organism>
<dbReference type="Pfam" id="PF00899">
    <property type="entry name" value="ThiF"/>
    <property type="match status" value="1"/>
</dbReference>
<proteinExistence type="predicted"/>
<dbReference type="PANTHER" id="PTHR43267:SF3">
    <property type="entry name" value="THIF PROTEIN"/>
    <property type="match status" value="1"/>
</dbReference>
<dbReference type="GO" id="GO:0008641">
    <property type="term" value="F:ubiquitin-like modifier activating enzyme activity"/>
    <property type="evidence" value="ECO:0007669"/>
    <property type="project" value="InterPro"/>
</dbReference>
<feature type="domain" description="THIF-type NAD/FAD binding fold" evidence="1">
    <location>
        <begin position="89"/>
        <end position="228"/>
    </location>
</feature>
<evidence type="ECO:0000313" key="3">
    <source>
        <dbReference type="Proteomes" id="UP000177346"/>
    </source>
</evidence>
<accession>A0A1F5XGE5</accession>
<dbReference type="EMBL" id="MFIF01000009">
    <property type="protein sequence ID" value="OGF86939.1"/>
    <property type="molecule type" value="Genomic_DNA"/>
</dbReference>
<dbReference type="InterPro" id="IPR045886">
    <property type="entry name" value="ThiF/MoeB/HesA"/>
</dbReference>
<dbReference type="GO" id="GO:0061503">
    <property type="term" value="F:tRNA threonylcarbamoyladenosine dehydratase"/>
    <property type="evidence" value="ECO:0007669"/>
    <property type="project" value="TreeGrafter"/>
</dbReference>
<protein>
    <recommendedName>
        <fullName evidence="1">THIF-type NAD/FAD binding fold domain-containing protein</fullName>
    </recommendedName>
</protein>
<reference evidence="2 3" key="1">
    <citation type="journal article" date="2016" name="Nat. Commun.">
        <title>Thousands of microbial genomes shed light on interconnected biogeochemical processes in an aquifer system.</title>
        <authorList>
            <person name="Anantharaman K."/>
            <person name="Brown C.T."/>
            <person name="Hug L.A."/>
            <person name="Sharon I."/>
            <person name="Castelle C.J."/>
            <person name="Probst A.J."/>
            <person name="Thomas B.C."/>
            <person name="Singh A."/>
            <person name="Wilkins M.J."/>
            <person name="Karaoz U."/>
            <person name="Brodie E.L."/>
            <person name="Williams K.H."/>
            <person name="Hubbard S.S."/>
            <person name="Banfield J.F."/>
        </authorList>
    </citation>
    <scope>NUCLEOTIDE SEQUENCE [LARGE SCALE GENOMIC DNA]</scope>
</reference>
<comment type="caution">
    <text evidence="2">The sequence shown here is derived from an EMBL/GenBank/DDBJ whole genome shotgun (WGS) entry which is preliminary data.</text>
</comment>
<dbReference type="Proteomes" id="UP000177346">
    <property type="component" value="Unassembled WGS sequence"/>
</dbReference>
<dbReference type="InterPro" id="IPR000594">
    <property type="entry name" value="ThiF_NAD_FAD-bd"/>
</dbReference>
<evidence type="ECO:0000313" key="2">
    <source>
        <dbReference type="EMBL" id="OGF86939.1"/>
    </source>
</evidence>
<dbReference type="AlphaFoldDB" id="A0A1F5XGE5"/>
<evidence type="ECO:0000259" key="1">
    <source>
        <dbReference type="Pfam" id="PF00899"/>
    </source>
</evidence>
<dbReference type="Gene3D" id="3.40.50.720">
    <property type="entry name" value="NAD(P)-binding Rossmann-like Domain"/>
    <property type="match status" value="1"/>
</dbReference>
<name>A0A1F5XGE5_9BACT</name>
<dbReference type="GO" id="GO:0061504">
    <property type="term" value="P:cyclic threonylcarbamoyladenosine biosynthetic process"/>
    <property type="evidence" value="ECO:0007669"/>
    <property type="project" value="TreeGrafter"/>
</dbReference>
<dbReference type="SUPFAM" id="SSF69572">
    <property type="entry name" value="Activating enzymes of the ubiquitin-like proteins"/>
    <property type="match status" value="1"/>
</dbReference>
<dbReference type="InterPro" id="IPR035985">
    <property type="entry name" value="Ubiquitin-activating_enz"/>
</dbReference>